<sequence>GGRDSTKAFRVIHPACSHKEATFMQLTLILQHFGNPHGMCQSRAPHTAASSPFVIQQLLPLGDVTLITHGQELQHHLCILLISFANGSLICLELNDVDCF</sequence>
<dbReference type="AlphaFoldDB" id="R0J940"/>
<keyword evidence="2" id="KW-1185">Reference proteome</keyword>
<gene>
    <name evidence="1" type="ORF">Anapl_17895</name>
</gene>
<reference evidence="2" key="1">
    <citation type="journal article" date="2013" name="Nat. Genet.">
        <title>The duck genome and transcriptome provide insight into an avian influenza virus reservoir species.</title>
        <authorList>
            <person name="Huang Y."/>
            <person name="Li Y."/>
            <person name="Burt D.W."/>
            <person name="Chen H."/>
            <person name="Zhang Y."/>
            <person name="Qian W."/>
            <person name="Kim H."/>
            <person name="Gan S."/>
            <person name="Zhao Y."/>
            <person name="Li J."/>
            <person name="Yi K."/>
            <person name="Feng H."/>
            <person name="Zhu P."/>
            <person name="Li B."/>
            <person name="Liu Q."/>
            <person name="Fairley S."/>
            <person name="Magor K.E."/>
            <person name="Du Z."/>
            <person name="Hu X."/>
            <person name="Goodman L."/>
            <person name="Tafer H."/>
            <person name="Vignal A."/>
            <person name="Lee T."/>
            <person name="Kim K.W."/>
            <person name="Sheng Z."/>
            <person name="An Y."/>
            <person name="Searle S."/>
            <person name="Herrero J."/>
            <person name="Groenen M.A."/>
            <person name="Crooijmans R.P."/>
            <person name="Faraut T."/>
            <person name="Cai Q."/>
            <person name="Webster R.G."/>
            <person name="Aldridge J.R."/>
            <person name="Warren W.C."/>
            <person name="Bartschat S."/>
            <person name="Kehr S."/>
            <person name="Marz M."/>
            <person name="Stadler P.F."/>
            <person name="Smith J."/>
            <person name="Kraus R.H."/>
            <person name="Zhao Y."/>
            <person name="Ren L."/>
            <person name="Fei J."/>
            <person name="Morisson M."/>
            <person name="Kaiser P."/>
            <person name="Griffin D.K."/>
            <person name="Rao M."/>
            <person name="Pitel F."/>
            <person name="Wang J."/>
            <person name="Li N."/>
        </authorList>
    </citation>
    <scope>NUCLEOTIDE SEQUENCE [LARGE SCALE GENOMIC DNA]</scope>
</reference>
<proteinExistence type="predicted"/>
<dbReference type="Proteomes" id="UP000296049">
    <property type="component" value="Unassembled WGS sequence"/>
</dbReference>
<organism evidence="1 2">
    <name type="scientific">Anas platyrhynchos</name>
    <name type="common">Mallard</name>
    <name type="synonym">Anas boschas</name>
    <dbReference type="NCBI Taxonomy" id="8839"/>
    <lineage>
        <taxon>Eukaryota</taxon>
        <taxon>Metazoa</taxon>
        <taxon>Chordata</taxon>
        <taxon>Craniata</taxon>
        <taxon>Vertebrata</taxon>
        <taxon>Euteleostomi</taxon>
        <taxon>Archelosauria</taxon>
        <taxon>Archosauria</taxon>
        <taxon>Dinosauria</taxon>
        <taxon>Saurischia</taxon>
        <taxon>Theropoda</taxon>
        <taxon>Coelurosauria</taxon>
        <taxon>Aves</taxon>
        <taxon>Neognathae</taxon>
        <taxon>Galloanserae</taxon>
        <taxon>Anseriformes</taxon>
        <taxon>Anatidae</taxon>
        <taxon>Anatinae</taxon>
        <taxon>Anas</taxon>
    </lineage>
</organism>
<evidence type="ECO:0000313" key="2">
    <source>
        <dbReference type="Proteomes" id="UP000296049"/>
    </source>
</evidence>
<feature type="non-terminal residue" evidence="1">
    <location>
        <position position="100"/>
    </location>
</feature>
<evidence type="ECO:0000313" key="1">
    <source>
        <dbReference type="EMBL" id="EOA93720.1"/>
    </source>
</evidence>
<dbReference type="EMBL" id="KB745644">
    <property type="protein sequence ID" value="EOA93720.1"/>
    <property type="molecule type" value="Genomic_DNA"/>
</dbReference>
<accession>R0J940</accession>
<protein>
    <submittedName>
        <fullName evidence="1">Uncharacterized protein</fullName>
    </submittedName>
</protein>
<feature type="non-terminal residue" evidence="1">
    <location>
        <position position="1"/>
    </location>
</feature>
<name>R0J940_ANAPL</name>